<name>A0A4Y2ER40_ARAVE</name>
<keyword evidence="7" id="KW-0695">RNA-directed DNA polymerase</keyword>
<evidence type="ECO:0000256" key="6">
    <source>
        <dbReference type="ARBA" id="ARBA00022801"/>
    </source>
</evidence>
<evidence type="ECO:0000256" key="3">
    <source>
        <dbReference type="ARBA" id="ARBA00022695"/>
    </source>
</evidence>
<proteinExistence type="predicted"/>
<dbReference type="Gene3D" id="2.40.70.10">
    <property type="entry name" value="Acid Proteases"/>
    <property type="match status" value="1"/>
</dbReference>
<evidence type="ECO:0000259" key="8">
    <source>
        <dbReference type="Pfam" id="PF00078"/>
    </source>
</evidence>
<gene>
    <name evidence="10" type="primary">pol_3521</name>
    <name evidence="10" type="ORF">AVEN_237701_1</name>
</gene>
<dbReference type="Pfam" id="PF00078">
    <property type="entry name" value="RVT_1"/>
    <property type="match status" value="1"/>
</dbReference>
<feature type="domain" description="DUF7041" evidence="9">
    <location>
        <begin position="28"/>
        <end position="108"/>
    </location>
</feature>
<keyword evidence="5" id="KW-0255">Endonuclease</keyword>
<reference evidence="10 11" key="1">
    <citation type="journal article" date="2019" name="Sci. Rep.">
        <title>Orb-weaving spider Araneus ventricosus genome elucidates the spidroin gene catalogue.</title>
        <authorList>
            <person name="Kono N."/>
            <person name="Nakamura H."/>
            <person name="Ohtoshi R."/>
            <person name="Moran D.A.P."/>
            <person name="Shinohara A."/>
            <person name="Yoshida Y."/>
            <person name="Fujiwara M."/>
            <person name="Mori M."/>
            <person name="Tomita M."/>
            <person name="Arakawa K."/>
        </authorList>
    </citation>
    <scope>NUCLEOTIDE SEQUENCE [LARGE SCALE GENOMIC DNA]</scope>
</reference>
<dbReference type="InterPro" id="IPR055469">
    <property type="entry name" value="DUF7041"/>
</dbReference>
<keyword evidence="1" id="KW-0645">Protease</keyword>
<dbReference type="InterPro" id="IPR000477">
    <property type="entry name" value="RT_dom"/>
</dbReference>
<dbReference type="AlphaFoldDB" id="A0A4Y2ER40"/>
<evidence type="ECO:0000256" key="1">
    <source>
        <dbReference type="ARBA" id="ARBA00022670"/>
    </source>
</evidence>
<dbReference type="GO" id="GO:0008233">
    <property type="term" value="F:peptidase activity"/>
    <property type="evidence" value="ECO:0007669"/>
    <property type="project" value="UniProtKB-KW"/>
</dbReference>
<dbReference type="SUPFAM" id="SSF56672">
    <property type="entry name" value="DNA/RNA polymerases"/>
    <property type="match status" value="1"/>
</dbReference>
<organism evidence="10 11">
    <name type="scientific">Araneus ventricosus</name>
    <name type="common">Orbweaver spider</name>
    <name type="synonym">Epeira ventricosa</name>
    <dbReference type="NCBI Taxonomy" id="182803"/>
    <lineage>
        <taxon>Eukaryota</taxon>
        <taxon>Metazoa</taxon>
        <taxon>Ecdysozoa</taxon>
        <taxon>Arthropoda</taxon>
        <taxon>Chelicerata</taxon>
        <taxon>Arachnida</taxon>
        <taxon>Araneae</taxon>
        <taxon>Araneomorphae</taxon>
        <taxon>Entelegynae</taxon>
        <taxon>Araneoidea</taxon>
        <taxon>Araneidae</taxon>
        <taxon>Araneus</taxon>
    </lineage>
</organism>
<keyword evidence="3" id="KW-0548">Nucleotidyltransferase</keyword>
<dbReference type="InterPro" id="IPR043128">
    <property type="entry name" value="Rev_trsase/Diguanyl_cyclase"/>
</dbReference>
<dbReference type="Proteomes" id="UP000499080">
    <property type="component" value="Unassembled WGS sequence"/>
</dbReference>
<evidence type="ECO:0000313" key="11">
    <source>
        <dbReference type="Proteomes" id="UP000499080"/>
    </source>
</evidence>
<dbReference type="PANTHER" id="PTHR33327">
    <property type="entry name" value="ENDONUCLEASE"/>
    <property type="match status" value="1"/>
</dbReference>
<keyword evidence="6" id="KW-0378">Hydrolase</keyword>
<dbReference type="Pfam" id="PF23055">
    <property type="entry name" value="DUF7041"/>
    <property type="match status" value="1"/>
</dbReference>
<evidence type="ECO:0000256" key="7">
    <source>
        <dbReference type="ARBA" id="ARBA00022918"/>
    </source>
</evidence>
<dbReference type="GO" id="GO:0006508">
    <property type="term" value="P:proteolysis"/>
    <property type="evidence" value="ECO:0007669"/>
    <property type="project" value="UniProtKB-KW"/>
</dbReference>
<dbReference type="Gene3D" id="3.30.70.270">
    <property type="match status" value="1"/>
</dbReference>
<dbReference type="PANTHER" id="PTHR33327:SF3">
    <property type="entry name" value="RNA-DIRECTED DNA POLYMERASE"/>
    <property type="match status" value="1"/>
</dbReference>
<evidence type="ECO:0000256" key="2">
    <source>
        <dbReference type="ARBA" id="ARBA00022679"/>
    </source>
</evidence>
<dbReference type="GO" id="GO:0004519">
    <property type="term" value="F:endonuclease activity"/>
    <property type="evidence" value="ECO:0007669"/>
    <property type="project" value="UniProtKB-KW"/>
</dbReference>
<evidence type="ECO:0000259" key="9">
    <source>
        <dbReference type="Pfam" id="PF23055"/>
    </source>
</evidence>
<protein>
    <submittedName>
        <fullName evidence="10">Retrovirus-related Pol polyprotein from transposon 297</fullName>
    </submittedName>
</protein>
<dbReference type="SUPFAM" id="SSF50630">
    <property type="entry name" value="Acid proteases"/>
    <property type="match status" value="1"/>
</dbReference>
<evidence type="ECO:0000256" key="5">
    <source>
        <dbReference type="ARBA" id="ARBA00022759"/>
    </source>
</evidence>
<dbReference type="FunFam" id="3.10.10.10:FF:000007">
    <property type="entry name" value="Retrovirus-related Pol polyprotein from transposon 17.6-like Protein"/>
    <property type="match status" value="1"/>
</dbReference>
<keyword evidence="4" id="KW-0540">Nuclease</keyword>
<dbReference type="InterPro" id="IPR043502">
    <property type="entry name" value="DNA/RNA_pol_sf"/>
</dbReference>
<evidence type="ECO:0000313" key="10">
    <source>
        <dbReference type="EMBL" id="GBM30476.1"/>
    </source>
</evidence>
<dbReference type="InterPro" id="IPR021109">
    <property type="entry name" value="Peptidase_aspartic_dom_sf"/>
</dbReference>
<dbReference type="CDD" id="cd01647">
    <property type="entry name" value="RT_LTR"/>
    <property type="match status" value="1"/>
</dbReference>
<sequence length="473" mass="53089">MGPPHDNGESDTKPSVSAEIARVAFKPPPLWRNNVELWFSQIESQFLISGISQEETKFHHVVAILEDVLSYVSDLVRCRPNDNPYTQLQNRLITQLADSESVRLRNLLSDMQLGDKKPSQLLHEMQDLSLGKIEESVMRMLWFQRLPITTQQILSASTDELASLALAADKIAEVSGVRTCVNSVEVESAHLNSGASVSVFPATRSDKCNRSTLKLVAANGSSISTFGIKNKCLYLGFGRLFNWNFIVADVSRPILGADFLERYGLLVDIKNKKLIDVERNRTTRGHLSFGSSLGITVLSGDTQFHKLLSKFPNLTNPSLNIVPKSHGTTHCILTKGPPVFSRARRLTPEKLKAVKTEFKNLVAQGICRPSKSPWASPIHLVPKKTEWRICGDYRRLNAVTEPDRYPLPRIQDFASELCGKTVFSKLDLKRAYYQIPVEPEDVQKTAQITPCGLYEFLYMPFGLRNAAQTFQRF</sequence>
<comment type="caution">
    <text evidence="10">The sequence shown here is derived from an EMBL/GenBank/DDBJ whole genome shotgun (WGS) entry which is preliminary data.</text>
</comment>
<evidence type="ECO:0000256" key="4">
    <source>
        <dbReference type="ARBA" id="ARBA00022722"/>
    </source>
</evidence>
<dbReference type="Gene3D" id="3.10.10.10">
    <property type="entry name" value="HIV Type 1 Reverse Transcriptase, subunit A, domain 1"/>
    <property type="match status" value="1"/>
</dbReference>
<dbReference type="GO" id="GO:0003964">
    <property type="term" value="F:RNA-directed DNA polymerase activity"/>
    <property type="evidence" value="ECO:0007669"/>
    <property type="project" value="UniProtKB-KW"/>
</dbReference>
<feature type="domain" description="Reverse transcriptase" evidence="8">
    <location>
        <begin position="381"/>
        <end position="473"/>
    </location>
</feature>
<dbReference type="EMBL" id="BGPR01000661">
    <property type="protein sequence ID" value="GBM30476.1"/>
    <property type="molecule type" value="Genomic_DNA"/>
</dbReference>
<keyword evidence="11" id="KW-1185">Reference proteome</keyword>
<keyword evidence="2" id="KW-0808">Transferase</keyword>
<accession>A0A4Y2ER40</accession>
<dbReference type="OrthoDB" id="6428165at2759"/>